<dbReference type="GO" id="GO:0008270">
    <property type="term" value="F:zinc ion binding"/>
    <property type="evidence" value="ECO:0007669"/>
    <property type="project" value="InterPro"/>
</dbReference>
<dbReference type="EMBL" id="SLXE01000040">
    <property type="protein sequence ID" value="TCO99694.1"/>
    <property type="molecule type" value="Genomic_DNA"/>
</dbReference>
<dbReference type="InterPro" id="IPR001279">
    <property type="entry name" value="Metallo-B-lactamas"/>
</dbReference>
<dbReference type="PIRSF" id="PIRSF038896">
    <property type="entry name" value="NAPE-PLD"/>
    <property type="match status" value="1"/>
</dbReference>
<dbReference type="AlphaFoldDB" id="A0AAE9GY84"/>
<dbReference type="GO" id="GO:0070290">
    <property type="term" value="F:N-acylphosphatidylethanolamine-specific phospholipase D activity"/>
    <property type="evidence" value="ECO:0007669"/>
    <property type="project" value="InterPro"/>
</dbReference>
<dbReference type="KEGG" id="usu:LVJ78_02470"/>
<dbReference type="InterPro" id="IPR036866">
    <property type="entry name" value="RibonucZ/Hydroxyglut_hydro"/>
</dbReference>
<proteinExistence type="predicted"/>
<organism evidence="3 5">
    <name type="scientific">Uruburuella suis</name>
    <dbReference type="NCBI Taxonomy" id="252130"/>
    <lineage>
        <taxon>Bacteria</taxon>
        <taxon>Pseudomonadati</taxon>
        <taxon>Pseudomonadota</taxon>
        <taxon>Betaproteobacteria</taxon>
        <taxon>Neisseriales</taxon>
        <taxon>Neisseriaceae</taxon>
        <taxon>Uruburuella</taxon>
    </lineage>
</organism>
<evidence type="ECO:0000313" key="2">
    <source>
        <dbReference type="EMBL" id="TCO99694.1"/>
    </source>
</evidence>
<dbReference type="EMBL" id="CP091507">
    <property type="protein sequence ID" value="UOO79903.1"/>
    <property type="molecule type" value="Genomic_DNA"/>
</dbReference>
<gene>
    <name evidence="2" type="ORF">EV680_1404</name>
    <name evidence="3" type="ORF">LVJ78_02470</name>
</gene>
<evidence type="ECO:0000313" key="5">
    <source>
        <dbReference type="Proteomes" id="UP000829756"/>
    </source>
</evidence>
<dbReference type="PANTHER" id="PTHR15032">
    <property type="entry name" value="N-ACYL-PHOSPHATIDYLETHANOLAMINE-HYDROLYZING PHOSPHOLIPASE D"/>
    <property type="match status" value="1"/>
</dbReference>
<dbReference type="SMART" id="SM00849">
    <property type="entry name" value="Lactamase_B"/>
    <property type="match status" value="1"/>
</dbReference>
<name>A0AAE9GY84_9NEIS</name>
<dbReference type="SUPFAM" id="SSF56281">
    <property type="entry name" value="Metallo-hydrolase/oxidoreductase"/>
    <property type="match status" value="1"/>
</dbReference>
<dbReference type="GO" id="GO:0005737">
    <property type="term" value="C:cytoplasm"/>
    <property type="evidence" value="ECO:0007669"/>
    <property type="project" value="TreeGrafter"/>
</dbReference>
<feature type="domain" description="Metallo-beta-lactamase" evidence="1">
    <location>
        <begin position="105"/>
        <end position="293"/>
    </location>
</feature>
<dbReference type="Pfam" id="PF12706">
    <property type="entry name" value="Lactamase_B_2"/>
    <property type="match status" value="1"/>
</dbReference>
<dbReference type="Proteomes" id="UP000294721">
    <property type="component" value="Unassembled WGS sequence"/>
</dbReference>
<accession>A0AAE9GY84</accession>
<dbReference type="PANTHER" id="PTHR15032:SF4">
    <property type="entry name" value="N-ACYL-PHOSPHATIDYLETHANOLAMINE-HYDROLYZING PHOSPHOLIPASE D"/>
    <property type="match status" value="1"/>
</dbReference>
<keyword evidence="4" id="KW-1185">Reference proteome</keyword>
<dbReference type="RefSeq" id="WP_132954770.1">
    <property type="nucleotide sequence ID" value="NZ_CALJUB010000027.1"/>
</dbReference>
<reference evidence="3" key="2">
    <citation type="submission" date="2021-12" db="EMBL/GenBank/DDBJ databases">
        <authorList>
            <person name="Veyrier F.J."/>
        </authorList>
    </citation>
    <scope>NUCLEOTIDE SEQUENCE</scope>
    <source>
        <strain evidence="3">1258/02</strain>
    </source>
</reference>
<dbReference type="Gene3D" id="3.60.15.10">
    <property type="entry name" value="Ribonuclease Z/Hydroxyacylglutathione hydrolase-like"/>
    <property type="match status" value="1"/>
</dbReference>
<dbReference type="InterPro" id="IPR024884">
    <property type="entry name" value="NAPE-PLD"/>
</dbReference>
<protein>
    <submittedName>
        <fullName evidence="2">L-ascorbate metabolism protein UlaG (Beta-lactamase superfamily)</fullName>
    </submittedName>
    <submittedName>
        <fullName evidence="3">MBL fold metallo-hydrolase</fullName>
    </submittedName>
</protein>
<evidence type="ECO:0000313" key="4">
    <source>
        <dbReference type="Proteomes" id="UP000294721"/>
    </source>
</evidence>
<reference evidence="2 4" key="1">
    <citation type="submission" date="2019-03" db="EMBL/GenBank/DDBJ databases">
        <title>Genomic Encyclopedia of Type Strains, Phase IV (KMG-IV): sequencing the most valuable type-strain genomes for metagenomic binning, comparative biology and taxonomic classification.</title>
        <authorList>
            <person name="Goeker M."/>
        </authorList>
    </citation>
    <scope>NUCLEOTIDE SEQUENCE [LARGE SCALE GENOMIC DNA]</scope>
    <source>
        <strain evidence="2 4">DSM 17474</strain>
    </source>
</reference>
<sequence>MLFIILGAIALLAAAVAAYLQLPVFGAAPEGERLARIQQSPNYRDGKFQNLSDTPILTGDNSALKSTWNLLFNADKNVKPAAPVPSVKTDLHTLPQERNWYVWLGHSSYLMQIDGKRFLIDPVLVSASPVPFGGTPYAGADIYQPADIPPVDYVIISHDHYDHLDYGTLREIQPKIGKIISGLGVGAHLERWGFTPQQLIELDWQEAVSLSPEIRLTALPARHSSGRSIKQNQTLWASFMLEAPSETVYIGGDSGYDPVFKEIGAAFPNISLAILENGQYDKDWANIHFLPEHLVQVVHDLNPKRLLSVHNSKFTLAKHAWDEPMRLLSAAAERENLPLLTPKIGEVVYLDDENQIFEKWWEAVPAR</sequence>
<evidence type="ECO:0000313" key="3">
    <source>
        <dbReference type="EMBL" id="UOO79903.1"/>
    </source>
</evidence>
<evidence type="ECO:0000259" key="1">
    <source>
        <dbReference type="SMART" id="SM00849"/>
    </source>
</evidence>
<dbReference type="Proteomes" id="UP000829756">
    <property type="component" value="Chromosome"/>
</dbReference>
<reference evidence="3" key="3">
    <citation type="journal article" date="2022" name="Res Sq">
        <title>Evolution of multicellular longitudinally dividing oral cavity symbionts (Neisseriaceae).</title>
        <authorList>
            <person name="Nyongesa S."/>
            <person name="Weber P."/>
            <person name="Bernet E."/>
            <person name="Pullido F."/>
            <person name="Nieckarz M."/>
            <person name="Delaby M."/>
            <person name="Nieves C."/>
            <person name="Viehboeck T."/>
            <person name="Krause N."/>
            <person name="Rivera-Millot A."/>
            <person name="Nakamura A."/>
            <person name="Vischer N."/>
            <person name="VanNieuwenhze M."/>
            <person name="Brun Y."/>
            <person name="Cava F."/>
            <person name="Bulgheresi S."/>
            <person name="Veyrier F."/>
        </authorList>
    </citation>
    <scope>NUCLEOTIDE SEQUENCE</scope>
    <source>
        <strain evidence="3">1258/02</strain>
    </source>
</reference>